<name>A0A926WKG8_9NOST</name>
<organism evidence="3 4">
    <name type="scientific">Anabaena sphaerica FACHB-251</name>
    <dbReference type="NCBI Taxonomy" id="2692883"/>
    <lineage>
        <taxon>Bacteria</taxon>
        <taxon>Bacillati</taxon>
        <taxon>Cyanobacteriota</taxon>
        <taxon>Cyanophyceae</taxon>
        <taxon>Nostocales</taxon>
        <taxon>Nostocaceae</taxon>
        <taxon>Anabaena</taxon>
    </lineage>
</organism>
<keyword evidence="4" id="KW-1185">Reference proteome</keyword>
<dbReference type="RefSeq" id="WP_190563374.1">
    <property type="nucleotide sequence ID" value="NZ_JACJQU010000015.1"/>
</dbReference>
<feature type="domain" description="Peptidoglycan binding-like" evidence="2">
    <location>
        <begin position="64"/>
        <end position="120"/>
    </location>
</feature>
<evidence type="ECO:0000259" key="2">
    <source>
        <dbReference type="Pfam" id="PF01471"/>
    </source>
</evidence>
<comment type="caution">
    <text evidence="3">The sequence shown here is derived from an EMBL/GenBank/DDBJ whole genome shotgun (WGS) entry which is preliminary data.</text>
</comment>
<sequence length="272" mass="29358">MKYSLIKSISHNLRKKQSYYSLLFYVTPVLIASSAMPSIAAPIQIAQISTVGNINRPTLQLGSQGQLVSELQAALALLGFYTGAVDGIYQEGTARAVSQFKQAAGLNPDSVVDAITWQKLFPNVSNVAANTYSSGVQPTASNNLSVPTQNNRNTVINNTVLRKPTAPKPTTTSQNQPNTSFRPTPPNQQNPNIQYTPAGWPILRLGNRGSEVTKLQKLLQTLGFLKGSIDGDFGVTTETAVKAAQTRYGLQADGVVGGATWEVFVRRLPQQR</sequence>
<feature type="compositionally biased region" description="Polar residues" evidence="1">
    <location>
        <begin position="168"/>
        <end position="182"/>
    </location>
</feature>
<reference evidence="4" key="1">
    <citation type="journal article" date="2020" name="ISME J.">
        <title>Comparative genomics reveals insights into cyanobacterial evolution and habitat adaptation.</title>
        <authorList>
            <person name="Chen M.Y."/>
            <person name="Teng W.K."/>
            <person name="Zhao L."/>
            <person name="Hu C.X."/>
            <person name="Zhou Y.K."/>
            <person name="Han B.P."/>
            <person name="Song L.R."/>
            <person name="Shu W.S."/>
        </authorList>
    </citation>
    <scope>NUCLEOTIDE SEQUENCE [LARGE SCALE GENOMIC DNA]</scope>
    <source>
        <strain evidence="4">FACHB-251</strain>
    </source>
</reference>
<evidence type="ECO:0000313" key="3">
    <source>
        <dbReference type="EMBL" id="MBD2295727.1"/>
    </source>
</evidence>
<evidence type="ECO:0000256" key="1">
    <source>
        <dbReference type="SAM" id="MobiDB-lite"/>
    </source>
</evidence>
<dbReference type="Gene3D" id="1.10.101.10">
    <property type="entry name" value="PGBD-like superfamily/PGBD"/>
    <property type="match status" value="2"/>
</dbReference>
<dbReference type="InterPro" id="IPR036366">
    <property type="entry name" value="PGBDSf"/>
</dbReference>
<evidence type="ECO:0000313" key="4">
    <source>
        <dbReference type="Proteomes" id="UP000662185"/>
    </source>
</evidence>
<dbReference type="EMBL" id="JACJQU010000015">
    <property type="protein sequence ID" value="MBD2295727.1"/>
    <property type="molecule type" value="Genomic_DNA"/>
</dbReference>
<feature type="domain" description="Peptidoglycan binding-like" evidence="2">
    <location>
        <begin position="208"/>
        <end position="263"/>
    </location>
</feature>
<dbReference type="AlphaFoldDB" id="A0A926WKG8"/>
<dbReference type="SUPFAM" id="SSF47090">
    <property type="entry name" value="PGBD-like"/>
    <property type="match status" value="2"/>
</dbReference>
<feature type="region of interest" description="Disordered" evidence="1">
    <location>
        <begin position="160"/>
        <end position="194"/>
    </location>
</feature>
<dbReference type="InterPro" id="IPR036365">
    <property type="entry name" value="PGBD-like_sf"/>
</dbReference>
<accession>A0A926WKG8</accession>
<gene>
    <name evidence="3" type="ORF">H6G06_20170</name>
</gene>
<proteinExistence type="predicted"/>
<dbReference type="Proteomes" id="UP000662185">
    <property type="component" value="Unassembled WGS sequence"/>
</dbReference>
<dbReference type="Pfam" id="PF01471">
    <property type="entry name" value="PG_binding_1"/>
    <property type="match status" value="2"/>
</dbReference>
<protein>
    <submittedName>
        <fullName evidence="3">Peptidoglycan-binding protein</fullName>
    </submittedName>
</protein>
<dbReference type="InterPro" id="IPR002477">
    <property type="entry name" value="Peptidoglycan-bd-like"/>
</dbReference>